<dbReference type="PANTHER" id="PTHR13812">
    <property type="entry name" value="KETIMINE REDUCTASE MU-CRYSTALLIN"/>
    <property type="match status" value="1"/>
</dbReference>
<gene>
    <name evidence="2" type="ORF">BDQ12DRAFT_631010</name>
</gene>
<comment type="similarity">
    <text evidence="1">Belongs to the ornithine cyclodeaminase/mu-crystallin family.</text>
</comment>
<protein>
    <recommendedName>
        <fullName evidence="4">NAD(P)-binding protein</fullName>
    </recommendedName>
</protein>
<dbReference type="Pfam" id="PF02423">
    <property type="entry name" value="OCD_Mu_crystall"/>
    <property type="match status" value="1"/>
</dbReference>
<dbReference type="OrthoDB" id="41492at2759"/>
<evidence type="ECO:0008006" key="4">
    <source>
        <dbReference type="Google" id="ProtNLM"/>
    </source>
</evidence>
<reference evidence="2 3" key="1">
    <citation type="journal article" date="2019" name="Nat. Ecol. Evol.">
        <title>Megaphylogeny resolves global patterns of mushroom evolution.</title>
        <authorList>
            <person name="Varga T."/>
            <person name="Krizsan K."/>
            <person name="Foldi C."/>
            <person name="Dima B."/>
            <person name="Sanchez-Garcia M."/>
            <person name="Sanchez-Ramirez S."/>
            <person name="Szollosi G.J."/>
            <person name="Szarkandi J.G."/>
            <person name="Papp V."/>
            <person name="Albert L."/>
            <person name="Andreopoulos W."/>
            <person name="Angelini C."/>
            <person name="Antonin V."/>
            <person name="Barry K.W."/>
            <person name="Bougher N.L."/>
            <person name="Buchanan P."/>
            <person name="Buyck B."/>
            <person name="Bense V."/>
            <person name="Catcheside P."/>
            <person name="Chovatia M."/>
            <person name="Cooper J."/>
            <person name="Damon W."/>
            <person name="Desjardin D."/>
            <person name="Finy P."/>
            <person name="Geml J."/>
            <person name="Haridas S."/>
            <person name="Hughes K."/>
            <person name="Justo A."/>
            <person name="Karasinski D."/>
            <person name="Kautmanova I."/>
            <person name="Kiss B."/>
            <person name="Kocsube S."/>
            <person name="Kotiranta H."/>
            <person name="LaButti K.M."/>
            <person name="Lechner B.E."/>
            <person name="Liimatainen K."/>
            <person name="Lipzen A."/>
            <person name="Lukacs Z."/>
            <person name="Mihaltcheva S."/>
            <person name="Morgado L.N."/>
            <person name="Niskanen T."/>
            <person name="Noordeloos M.E."/>
            <person name="Ohm R.A."/>
            <person name="Ortiz-Santana B."/>
            <person name="Ovrebo C."/>
            <person name="Racz N."/>
            <person name="Riley R."/>
            <person name="Savchenko A."/>
            <person name="Shiryaev A."/>
            <person name="Soop K."/>
            <person name="Spirin V."/>
            <person name="Szebenyi C."/>
            <person name="Tomsovsky M."/>
            <person name="Tulloss R.E."/>
            <person name="Uehling J."/>
            <person name="Grigoriev I.V."/>
            <person name="Vagvolgyi C."/>
            <person name="Papp T."/>
            <person name="Martin F.M."/>
            <person name="Miettinen O."/>
            <person name="Hibbett D.S."/>
            <person name="Nagy L.G."/>
        </authorList>
    </citation>
    <scope>NUCLEOTIDE SEQUENCE [LARGE SCALE GENOMIC DNA]</scope>
    <source>
        <strain evidence="2 3">CBS 166.37</strain>
    </source>
</reference>
<accession>A0A5C3M296</accession>
<sequence length="389" mass="41385">MSLLVLSAADVERIVSAFAPSQLQSLMARVFVLLSSQSTEVNTPHRILISTSNHTALFMPSRIGCPSLLGTTVKVVSVPRSNEDARGLPASTLVLDEDTGAVKAIVNARSLTALRNAAGSLLSSNLVGLRTPKNIVAFGAGKQVEAHLDMHIRFFPSIKTCTIVNRSVNERAQSLKASLELRFSEISFFLLSSEISSSETTESPIKVALSAADLVVCATSATSPLFPSSWIRSGTHIILIGSYTPSMREADAELIRRSIPTSTDQLRRSYRAGDRVAQVLLVDSREACAGEAGELIDSDVKGDEVIEIGELVPHDSSGEPELGGLQHITTVCHTDDSGASQNDFVGPVTIFKSVGVGLQDVAIACAVVEMAEKEASIGTHILNYDTKSL</sequence>
<dbReference type="Gene3D" id="3.40.50.720">
    <property type="entry name" value="NAD(P)-binding Rossmann-like Domain"/>
    <property type="match status" value="1"/>
</dbReference>
<dbReference type="Gene3D" id="3.30.1780.10">
    <property type="entry name" value="ornithine cyclodeaminase, domain 1"/>
    <property type="match status" value="1"/>
</dbReference>
<organism evidence="2 3">
    <name type="scientific">Crucibulum laeve</name>
    <dbReference type="NCBI Taxonomy" id="68775"/>
    <lineage>
        <taxon>Eukaryota</taxon>
        <taxon>Fungi</taxon>
        <taxon>Dikarya</taxon>
        <taxon>Basidiomycota</taxon>
        <taxon>Agaricomycotina</taxon>
        <taxon>Agaricomycetes</taxon>
        <taxon>Agaricomycetidae</taxon>
        <taxon>Agaricales</taxon>
        <taxon>Agaricineae</taxon>
        <taxon>Nidulariaceae</taxon>
        <taxon>Crucibulum</taxon>
    </lineage>
</organism>
<dbReference type="InterPro" id="IPR036291">
    <property type="entry name" value="NAD(P)-bd_dom_sf"/>
</dbReference>
<dbReference type="EMBL" id="ML213603">
    <property type="protein sequence ID" value="TFK38476.1"/>
    <property type="molecule type" value="Genomic_DNA"/>
</dbReference>
<dbReference type="InterPro" id="IPR023401">
    <property type="entry name" value="ODC_N"/>
</dbReference>
<dbReference type="Proteomes" id="UP000308652">
    <property type="component" value="Unassembled WGS sequence"/>
</dbReference>
<dbReference type="AlphaFoldDB" id="A0A5C3M296"/>
<dbReference type="InterPro" id="IPR003462">
    <property type="entry name" value="ODC_Mu_crystall"/>
</dbReference>
<evidence type="ECO:0000256" key="1">
    <source>
        <dbReference type="ARBA" id="ARBA00008903"/>
    </source>
</evidence>
<dbReference type="SUPFAM" id="SSF51735">
    <property type="entry name" value="NAD(P)-binding Rossmann-fold domains"/>
    <property type="match status" value="1"/>
</dbReference>
<keyword evidence="3" id="KW-1185">Reference proteome</keyword>
<dbReference type="PANTHER" id="PTHR13812:SF19">
    <property type="entry name" value="KETIMINE REDUCTASE MU-CRYSTALLIN"/>
    <property type="match status" value="1"/>
</dbReference>
<name>A0A5C3M296_9AGAR</name>
<dbReference type="GO" id="GO:0005737">
    <property type="term" value="C:cytoplasm"/>
    <property type="evidence" value="ECO:0007669"/>
    <property type="project" value="TreeGrafter"/>
</dbReference>
<evidence type="ECO:0000313" key="3">
    <source>
        <dbReference type="Proteomes" id="UP000308652"/>
    </source>
</evidence>
<dbReference type="STRING" id="68775.A0A5C3M296"/>
<evidence type="ECO:0000313" key="2">
    <source>
        <dbReference type="EMBL" id="TFK38476.1"/>
    </source>
</evidence>
<proteinExistence type="inferred from homology"/>